<organism evidence="1 2">
    <name type="scientific">Pelagibius litoralis</name>
    <dbReference type="NCBI Taxonomy" id="374515"/>
    <lineage>
        <taxon>Bacteria</taxon>
        <taxon>Pseudomonadati</taxon>
        <taxon>Pseudomonadota</taxon>
        <taxon>Alphaproteobacteria</taxon>
        <taxon>Rhodospirillales</taxon>
        <taxon>Rhodovibrionaceae</taxon>
        <taxon>Pelagibius</taxon>
    </lineage>
</organism>
<keyword evidence="2" id="KW-1185">Reference proteome</keyword>
<gene>
    <name evidence="1" type="ORF">HBA54_28005</name>
</gene>
<dbReference type="RefSeq" id="WP_167231834.1">
    <property type="nucleotide sequence ID" value="NZ_JAAQPH010000045.1"/>
</dbReference>
<reference evidence="1" key="1">
    <citation type="submission" date="2020-03" db="EMBL/GenBank/DDBJ databases">
        <title>Genome of Pelagibius litoralis DSM 21314T.</title>
        <authorList>
            <person name="Wang G."/>
        </authorList>
    </citation>
    <scope>NUCLEOTIDE SEQUENCE</scope>
    <source>
        <strain evidence="1">DSM 21314</strain>
    </source>
</reference>
<dbReference type="PROSITE" id="PS51257">
    <property type="entry name" value="PROKAR_LIPOPROTEIN"/>
    <property type="match status" value="1"/>
</dbReference>
<evidence type="ECO:0000313" key="2">
    <source>
        <dbReference type="Proteomes" id="UP000761264"/>
    </source>
</evidence>
<proteinExistence type="predicted"/>
<dbReference type="AlphaFoldDB" id="A0A967F396"/>
<evidence type="ECO:0000313" key="1">
    <source>
        <dbReference type="EMBL" id="NIA72438.1"/>
    </source>
</evidence>
<comment type="caution">
    <text evidence="1">The sequence shown here is derived from an EMBL/GenBank/DDBJ whole genome shotgun (WGS) entry which is preliminary data.</text>
</comment>
<dbReference type="EMBL" id="JAAQPH010000045">
    <property type="protein sequence ID" value="NIA72438.1"/>
    <property type="molecule type" value="Genomic_DNA"/>
</dbReference>
<protein>
    <recommendedName>
        <fullName evidence="3">Lipoprotein</fullName>
    </recommendedName>
</protein>
<sequence length="140" mass="15735">MRWQRYLAAGVVTAAAGITAACTTEEQDLLDRGFPPAYAQGYGEGCESGHKAGGDGFSQLRKNPQRFAADNLYKQGWEDGFATCKGEETARQQEMQSILAAQNRHVEEKKRKHSWERELERDIEKALSKKDMELLKKLGN</sequence>
<dbReference type="Proteomes" id="UP000761264">
    <property type="component" value="Unassembled WGS sequence"/>
</dbReference>
<evidence type="ECO:0008006" key="3">
    <source>
        <dbReference type="Google" id="ProtNLM"/>
    </source>
</evidence>
<name>A0A967F396_9PROT</name>
<accession>A0A967F396</accession>